<feature type="compositionally biased region" description="Polar residues" evidence="1">
    <location>
        <begin position="38"/>
        <end position="53"/>
    </location>
</feature>
<dbReference type="Proteomes" id="UP000324222">
    <property type="component" value="Unassembled WGS sequence"/>
</dbReference>
<evidence type="ECO:0000313" key="2">
    <source>
        <dbReference type="EMBL" id="MPD02723.1"/>
    </source>
</evidence>
<name>A0A5B7K2Q2_PORTR</name>
<sequence length="53" mass="5999">MKHLLHCRETSSPPDRGESHRQAPPPLPSLPKTRVKESTTQFHQTATLDQEVP</sequence>
<evidence type="ECO:0000256" key="1">
    <source>
        <dbReference type="SAM" id="MobiDB-lite"/>
    </source>
</evidence>
<organism evidence="2 3">
    <name type="scientific">Portunus trituberculatus</name>
    <name type="common">Swimming crab</name>
    <name type="synonym">Neptunus trituberculatus</name>
    <dbReference type="NCBI Taxonomy" id="210409"/>
    <lineage>
        <taxon>Eukaryota</taxon>
        <taxon>Metazoa</taxon>
        <taxon>Ecdysozoa</taxon>
        <taxon>Arthropoda</taxon>
        <taxon>Crustacea</taxon>
        <taxon>Multicrustacea</taxon>
        <taxon>Malacostraca</taxon>
        <taxon>Eumalacostraca</taxon>
        <taxon>Eucarida</taxon>
        <taxon>Decapoda</taxon>
        <taxon>Pleocyemata</taxon>
        <taxon>Brachyura</taxon>
        <taxon>Eubrachyura</taxon>
        <taxon>Portunoidea</taxon>
        <taxon>Portunidae</taxon>
        <taxon>Portuninae</taxon>
        <taxon>Portunus</taxon>
    </lineage>
</organism>
<keyword evidence="3" id="KW-1185">Reference proteome</keyword>
<accession>A0A5B7K2Q2</accession>
<comment type="caution">
    <text evidence="2">The sequence shown here is derived from an EMBL/GenBank/DDBJ whole genome shotgun (WGS) entry which is preliminary data.</text>
</comment>
<evidence type="ECO:0000313" key="3">
    <source>
        <dbReference type="Proteomes" id="UP000324222"/>
    </source>
</evidence>
<dbReference type="AlphaFoldDB" id="A0A5B7K2Q2"/>
<dbReference type="EMBL" id="VSRR010132820">
    <property type="protein sequence ID" value="MPD02723.1"/>
    <property type="molecule type" value="Genomic_DNA"/>
</dbReference>
<protein>
    <submittedName>
        <fullName evidence="2">Uncharacterized protein</fullName>
    </submittedName>
</protein>
<gene>
    <name evidence="2" type="ORF">E2C01_098321</name>
</gene>
<proteinExistence type="predicted"/>
<feature type="region of interest" description="Disordered" evidence="1">
    <location>
        <begin position="1"/>
        <end position="53"/>
    </location>
</feature>
<reference evidence="2 3" key="1">
    <citation type="submission" date="2019-05" db="EMBL/GenBank/DDBJ databases">
        <title>Another draft genome of Portunus trituberculatus and its Hox gene families provides insights of decapod evolution.</title>
        <authorList>
            <person name="Jeong J.-H."/>
            <person name="Song I."/>
            <person name="Kim S."/>
            <person name="Choi T."/>
            <person name="Kim D."/>
            <person name="Ryu S."/>
            <person name="Kim W."/>
        </authorList>
    </citation>
    <scope>NUCLEOTIDE SEQUENCE [LARGE SCALE GENOMIC DNA]</scope>
    <source>
        <tissue evidence="2">Muscle</tissue>
    </source>
</reference>